<dbReference type="Pfam" id="PF00550">
    <property type="entry name" value="PP-binding"/>
    <property type="match status" value="2"/>
</dbReference>
<dbReference type="PANTHER" id="PTHR45527">
    <property type="entry name" value="NONRIBOSOMAL PEPTIDE SYNTHETASE"/>
    <property type="match status" value="1"/>
</dbReference>
<dbReference type="Gene3D" id="3.30.300.30">
    <property type="match status" value="2"/>
</dbReference>
<dbReference type="Gene3D" id="3.30.559.10">
    <property type="entry name" value="Chloramphenicol acetyltransferase-like domain"/>
    <property type="match status" value="2"/>
</dbReference>
<dbReference type="InterPro" id="IPR045851">
    <property type="entry name" value="AMP-bd_C_sf"/>
</dbReference>
<evidence type="ECO:0000256" key="3">
    <source>
        <dbReference type="ARBA" id="ARBA00022553"/>
    </source>
</evidence>
<accession>A0A4R6SI13</accession>
<proteinExistence type="predicted"/>
<dbReference type="GO" id="GO:0044550">
    <property type="term" value="P:secondary metabolite biosynthetic process"/>
    <property type="evidence" value="ECO:0007669"/>
    <property type="project" value="TreeGrafter"/>
</dbReference>
<dbReference type="InterPro" id="IPR020806">
    <property type="entry name" value="PKS_PP-bd"/>
</dbReference>
<keyword evidence="7" id="KW-1185">Reference proteome</keyword>
<dbReference type="InterPro" id="IPR020845">
    <property type="entry name" value="AMP-binding_CS"/>
</dbReference>
<dbReference type="PROSITE" id="PS00012">
    <property type="entry name" value="PHOSPHOPANTETHEINE"/>
    <property type="match status" value="2"/>
</dbReference>
<gene>
    <name evidence="6" type="ORF">EV186_102370</name>
</gene>
<dbReference type="GO" id="GO:0031177">
    <property type="term" value="F:phosphopantetheine binding"/>
    <property type="evidence" value="ECO:0007669"/>
    <property type="project" value="InterPro"/>
</dbReference>
<dbReference type="CDD" id="cd19531">
    <property type="entry name" value="LCL_NRPS-like"/>
    <property type="match status" value="1"/>
</dbReference>
<dbReference type="InterPro" id="IPR009081">
    <property type="entry name" value="PP-bd_ACP"/>
</dbReference>
<dbReference type="InterPro" id="IPR023213">
    <property type="entry name" value="CAT-like_dom_sf"/>
</dbReference>
<dbReference type="FunFam" id="3.40.50.980:FF:000001">
    <property type="entry name" value="Non-ribosomal peptide synthetase"/>
    <property type="match status" value="1"/>
</dbReference>
<dbReference type="Gene3D" id="3.30.559.30">
    <property type="entry name" value="Nonribosomal peptide synthetase, condensation domain"/>
    <property type="match status" value="2"/>
</dbReference>
<evidence type="ECO:0000313" key="6">
    <source>
        <dbReference type="EMBL" id="TDQ00509.1"/>
    </source>
</evidence>
<name>A0A4R6SI13_LABRH</name>
<evidence type="ECO:0000256" key="2">
    <source>
        <dbReference type="ARBA" id="ARBA00022450"/>
    </source>
</evidence>
<dbReference type="PROSITE" id="PS00455">
    <property type="entry name" value="AMP_BINDING"/>
    <property type="match status" value="2"/>
</dbReference>
<dbReference type="Gene3D" id="2.30.38.10">
    <property type="entry name" value="Luciferase, Domain 3"/>
    <property type="match status" value="2"/>
</dbReference>
<comment type="caution">
    <text evidence="6">The sequence shown here is derived from an EMBL/GenBank/DDBJ whole genome shotgun (WGS) entry which is preliminary data.</text>
</comment>
<dbReference type="Pfam" id="PF13193">
    <property type="entry name" value="AMP-binding_C"/>
    <property type="match status" value="2"/>
</dbReference>
<dbReference type="FunFam" id="2.30.38.10:FF:000001">
    <property type="entry name" value="Non-ribosomal peptide synthetase PvdI"/>
    <property type="match status" value="2"/>
</dbReference>
<keyword evidence="3" id="KW-0597">Phosphoprotein</keyword>
<dbReference type="InterPro" id="IPR006162">
    <property type="entry name" value="Ppantetheine_attach_site"/>
</dbReference>
<evidence type="ECO:0000313" key="7">
    <source>
        <dbReference type="Proteomes" id="UP000295444"/>
    </source>
</evidence>
<dbReference type="FunFam" id="3.30.559.10:FF:000012">
    <property type="entry name" value="Non-ribosomal peptide synthetase"/>
    <property type="match status" value="1"/>
</dbReference>
<evidence type="ECO:0000256" key="1">
    <source>
        <dbReference type="ARBA" id="ARBA00001957"/>
    </source>
</evidence>
<dbReference type="Pfam" id="PF00668">
    <property type="entry name" value="Condensation"/>
    <property type="match status" value="2"/>
</dbReference>
<dbReference type="GO" id="GO:0008610">
    <property type="term" value="P:lipid biosynthetic process"/>
    <property type="evidence" value="ECO:0007669"/>
    <property type="project" value="UniProtKB-ARBA"/>
</dbReference>
<dbReference type="GO" id="GO:0043041">
    <property type="term" value="P:amino acid activation for nonribosomal peptide biosynthetic process"/>
    <property type="evidence" value="ECO:0007669"/>
    <property type="project" value="TreeGrafter"/>
</dbReference>
<protein>
    <submittedName>
        <fullName evidence="6">Amino acid adenylation domain-containing protein</fullName>
    </submittedName>
</protein>
<dbReference type="PANTHER" id="PTHR45527:SF1">
    <property type="entry name" value="FATTY ACID SYNTHASE"/>
    <property type="match status" value="1"/>
</dbReference>
<evidence type="ECO:0000256" key="4">
    <source>
        <dbReference type="SAM" id="MobiDB-lite"/>
    </source>
</evidence>
<reference evidence="6 7" key="1">
    <citation type="submission" date="2019-03" db="EMBL/GenBank/DDBJ databases">
        <title>Genomic Encyclopedia of Type Strains, Phase IV (KMG-IV): sequencing the most valuable type-strain genomes for metagenomic binning, comparative biology and taxonomic classification.</title>
        <authorList>
            <person name="Goeker M."/>
        </authorList>
    </citation>
    <scope>NUCLEOTIDE SEQUENCE [LARGE SCALE GENOMIC DNA]</scope>
    <source>
        <strain evidence="6 7">DSM 45361</strain>
    </source>
</reference>
<evidence type="ECO:0000259" key="5">
    <source>
        <dbReference type="PROSITE" id="PS50075"/>
    </source>
</evidence>
<dbReference type="SUPFAM" id="SSF52777">
    <property type="entry name" value="CoA-dependent acyltransferases"/>
    <property type="match status" value="4"/>
</dbReference>
<dbReference type="FunFam" id="1.10.1200.10:FF:000005">
    <property type="entry name" value="Nonribosomal peptide synthetase 1"/>
    <property type="match status" value="1"/>
</dbReference>
<dbReference type="InterPro" id="IPR036736">
    <property type="entry name" value="ACP-like_sf"/>
</dbReference>
<dbReference type="Pfam" id="PF00501">
    <property type="entry name" value="AMP-binding"/>
    <property type="match status" value="2"/>
</dbReference>
<dbReference type="NCBIfam" id="TIGR01733">
    <property type="entry name" value="AA-adenyl-dom"/>
    <property type="match status" value="2"/>
</dbReference>
<dbReference type="Gene3D" id="1.10.1200.10">
    <property type="entry name" value="ACP-like"/>
    <property type="match status" value="2"/>
</dbReference>
<dbReference type="Gene3D" id="3.40.50.980">
    <property type="match status" value="4"/>
</dbReference>
<dbReference type="CDD" id="cd05930">
    <property type="entry name" value="A_NRPS"/>
    <property type="match status" value="2"/>
</dbReference>
<dbReference type="InterPro" id="IPR010071">
    <property type="entry name" value="AA_adenyl_dom"/>
</dbReference>
<sequence length="2107" mass="227815">MTANVESRPQRRKGRGGIARVDRDAPLPMSFGQEQMWFLDQLTPDSTEYLVPFALRLRGQLDRAALSQAWDALVERHEILRTRHVMRDAEPRQLVDDPVAGRLAVVSVTDAPARERDDRVARLIAEQNATPFDLAEQWPARATLIEAGEQDHVLLVVFHHIACDAWSTRLALTELWQLYRAAVTGERADLPELSVQYADFAAWQRDQLTPERRERQLAYWERTLAGVPQLDLPTDHPRPPVRGYAGAEVEFDLPVAVAERVAALGAAAGATPFVVLLSAFQTVLARYTGNEDVAVGTIVSSRTRGDLQHLLGNGINTVVIRSDCAADMTFTELLGAVRGTMLDAFDHGTVPFAQIVDTVQPRRDPSRTPIYQAVFTWHDSMGAAAQTVAGLTVEPMAAGGGVARTDLELQVGGAADGGLRARLIYATELFEAATIERLAAHLSRFLTAAVASPDEPLAAIEMLDERERSALTAAAEPMPATEDTLRRFDRQVEQTPDAVAVRTDDGDTTFADLRARADRMARRLHAAGAGPEDVVAILLDRGVDLLAAMLATWRVGAAYLPIGPELPAAHWGRLLADSGARFLMTSDDEDRQTAVGEVFDGHVLVPEPGPAATELPEVDHPGVTDLDALAYIVYTSGSTGTPKGVAVTHRGLVNHLDWVIDTYIGDHTGGAPLFATISGDVVVPTLFAPLLAGQPVHMFPQDLDMADLGGRLAAAKPFAFIKLTPGHLEMLSHQLSPAQIDGMAGSVITGGDVLLDTVARQWDAWLGENGRLINEYGPTEITVGNSTFLPGDGSPREVVPIGKPIPHTSMYVLDEALRPAPVGVIGEVCVGGSGVARGYLNQPAQTAAKFVPDPFGPPGSRLYRTGDLGRVLPDGNVEFAGRADTQVKIRGYRVELGEVEGFLSGHPTVAECRVVLQTGGGERLVAYVVGSADQDVDEAALGAWLAAELPEYMVPKVVPLDRIPLTANGKLDVAALPAPPTADAEFVAPRNALEEQVARVWAKALKVDAVGVHDGFFEMGGDSIRAVALVGAMREAGYDLSVADVFGHATVAEVAELISSREKVELEEEVPRFSLISDADRALLPEGIQDAYPLSQNQTGMLFEMLADEQHPYHCTTTFWIRDSMEFSLDAMIGAARLLSERHEVLRTSLHLDGFSVPMQLVHDSAQMSVGMRDLRGKTEEEIAAITAEHVAKERAELFDFKVPGLMRFYAFPTDFDGYWLSITECHPVQEGWGYHSMVMELLTVYMSLNKGEEPVPYDVPEARFADFVAEELKALNDPGHREYWQGIVDRHTPFALPDEWGDRTGEQAKHQAIADWRDLKPALRAAAAEVGVSMKSIMITAFAKVLSQFTDDEAFHFGLITDARPERLGMDTVYGMYLNTLPFAVHRPNGTWREYLRATFDREVEMWPHRQFPYPEITRMADKRRRFIDVMFNYHDFNQVDTELVAERTGLDDSPTDFGLTVSTRVDLVLVTADYRKLAPEHADLFAKMFRLALEAMAGDLDADARTALLPGEQRQWLLDAASQAAEPFGQAEPVTHVLAGFAQQVARTPDAVAVRCGAEALTFAELDAQANKLAHRLLANGFRPGAVAGVVARRDLDLVTSLLATWKAGGAYVPMAPTTPGERIAYMLEDSGASCVLAPADLADVVPASFAGPTIAVDRSAEGDAGAPDVPHDGPAYLIYTSGSTGRPKGVLVSHANLANYLTWVLADYTSAGDGGAPLLAGVQADLLVTALFGPLLAGQPVHVLPDGLDLSELGEHLRAGAPYSFVKLTPGHLEVLAQQLTEPIATTMVVGGEVLHAAAARKWAGMLGEGRVINEYGLTETTVGNSVQIAAEDGRPVIPIGRPIPNTTMYVLDNNLELVPWGVVGEVCVGGDAVALGYVNRAVMTAERFVPDPYGPPGSRLYRTGDLGRVLPDGSVDLLGRRDGQVKVRGYRVELGEVEAVLREHELVGEARVLLSEDRQLVAYVVPATGGEPVALDDMRPWLAERLPDYMTPSQFVHLDRIPLTSNGKLDTAALPAPDGRVVGTPYVAPSGPLEQRIADIWEQVLGKQVGAEDAFVDVGGDSIRAVALTGALTNEGMKVTVRELFAHPTVASLARLLADRVPA</sequence>
<dbReference type="Proteomes" id="UP000295444">
    <property type="component" value="Unassembled WGS sequence"/>
</dbReference>
<dbReference type="EMBL" id="SNXZ01000002">
    <property type="protein sequence ID" value="TDQ00509.1"/>
    <property type="molecule type" value="Genomic_DNA"/>
</dbReference>
<dbReference type="InterPro" id="IPR025110">
    <property type="entry name" value="AMP-bd_C"/>
</dbReference>
<dbReference type="RefSeq" id="WP_133849217.1">
    <property type="nucleotide sequence ID" value="NZ_SNXZ01000002.1"/>
</dbReference>
<feature type="domain" description="Carrier" evidence="5">
    <location>
        <begin position="2032"/>
        <end position="2105"/>
    </location>
</feature>
<organism evidence="6 7">
    <name type="scientific">Labedaea rhizosphaerae</name>
    <dbReference type="NCBI Taxonomy" id="598644"/>
    <lineage>
        <taxon>Bacteria</taxon>
        <taxon>Bacillati</taxon>
        <taxon>Actinomycetota</taxon>
        <taxon>Actinomycetes</taxon>
        <taxon>Pseudonocardiales</taxon>
        <taxon>Pseudonocardiaceae</taxon>
        <taxon>Labedaea</taxon>
    </lineage>
</organism>
<feature type="domain" description="Carrier" evidence="5">
    <location>
        <begin position="988"/>
        <end position="1062"/>
    </location>
</feature>
<dbReference type="SUPFAM" id="SSF47336">
    <property type="entry name" value="ACP-like"/>
    <property type="match status" value="2"/>
</dbReference>
<dbReference type="PROSITE" id="PS50075">
    <property type="entry name" value="CARRIER"/>
    <property type="match status" value="2"/>
</dbReference>
<dbReference type="GO" id="GO:0005737">
    <property type="term" value="C:cytoplasm"/>
    <property type="evidence" value="ECO:0007669"/>
    <property type="project" value="TreeGrafter"/>
</dbReference>
<dbReference type="OrthoDB" id="2472181at2"/>
<dbReference type="InterPro" id="IPR001242">
    <property type="entry name" value="Condensation_dom"/>
</dbReference>
<keyword evidence="2" id="KW-0596">Phosphopantetheine</keyword>
<dbReference type="InterPro" id="IPR000873">
    <property type="entry name" value="AMP-dep_synth/lig_dom"/>
</dbReference>
<dbReference type="SMART" id="SM00823">
    <property type="entry name" value="PKS_PP"/>
    <property type="match status" value="2"/>
</dbReference>
<dbReference type="GO" id="GO:0003824">
    <property type="term" value="F:catalytic activity"/>
    <property type="evidence" value="ECO:0007669"/>
    <property type="project" value="InterPro"/>
</dbReference>
<comment type="cofactor">
    <cofactor evidence="1">
        <name>pantetheine 4'-phosphate</name>
        <dbReference type="ChEBI" id="CHEBI:47942"/>
    </cofactor>
</comment>
<dbReference type="SUPFAM" id="SSF56801">
    <property type="entry name" value="Acetyl-CoA synthetase-like"/>
    <property type="match status" value="2"/>
</dbReference>
<feature type="region of interest" description="Disordered" evidence="4">
    <location>
        <begin position="1"/>
        <end position="25"/>
    </location>
</feature>